<dbReference type="PANTHER" id="PTHR11360">
    <property type="entry name" value="MONOCARBOXYLATE TRANSPORTER"/>
    <property type="match status" value="1"/>
</dbReference>
<dbReference type="STRING" id="13706.A0A1X2HNA8"/>
<proteinExistence type="inferred from homology"/>
<feature type="transmembrane region" description="Helical" evidence="3">
    <location>
        <begin position="172"/>
        <end position="194"/>
    </location>
</feature>
<dbReference type="SUPFAM" id="SSF103473">
    <property type="entry name" value="MFS general substrate transporter"/>
    <property type="match status" value="1"/>
</dbReference>
<feature type="transmembrane region" description="Helical" evidence="3">
    <location>
        <begin position="356"/>
        <end position="380"/>
    </location>
</feature>
<dbReference type="Proteomes" id="UP000242180">
    <property type="component" value="Unassembled WGS sequence"/>
</dbReference>
<dbReference type="InParanoid" id="A0A1X2HNA8"/>
<sequence length="457" mass="50383">MTTLLSEGVSEIQFNNIVREEELAEGTIRLEDDHISQAATEKGVQVDYLGDEFDDDEKTQEVDFMYDPDGDDAPEGGYGWLVLLGAFLSQFALFGIMFSWGILQDYFQRNMFGSEAQTQLSFAGTIMELGSVTMGPFFQILVSKFGLTAVMIFGSVIATLGLELASLSTQIWHLYLTQGVLFGVGASFMYVMAMGIAPQWFNRKRALSQGIISSGVGTGGLVMPFIIDKLNNNLGIQWNYRILGFIVFGINAITCVLVKERKSAKSSPGERKTIRELFDFSILKNTNYVIYLFAFIISMWGFYIPFFFLPSYATYLGMRSEDGSAFMSVLSASSCIGRLCMGFAGDRIGRLNTNTYNMLMGFSVLFGLTCSSCLVFMTPISCTIVGLNRFPTALSILLLGNIISVFGPTIASAIGDNLETIDLYFFYKIFAGAAYLVGGALLCLLKFKMTKGVFTKI</sequence>
<keyword evidence="6" id="KW-1185">Reference proteome</keyword>
<feature type="transmembrane region" description="Helical" evidence="3">
    <location>
        <begin position="137"/>
        <end position="160"/>
    </location>
</feature>
<dbReference type="InterPro" id="IPR036259">
    <property type="entry name" value="MFS_trans_sf"/>
</dbReference>
<keyword evidence="3" id="KW-0812">Transmembrane</keyword>
<evidence type="ECO:0000256" key="3">
    <source>
        <dbReference type="SAM" id="Phobius"/>
    </source>
</evidence>
<dbReference type="Gene3D" id="1.20.1250.20">
    <property type="entry name" value="MFS general substrate transporter like domains"/>
    <property type="match status" value="1"/>
</dbReference>
<evidence type="ECO:0000256" key="2">
    <source>
        <dbReference type="ARBA" id="ARBA00006727"/>
    </source>
</evidence>
<dbReference type="InterPro" id="IPR020846">
    <property type="entry name" value="MFS_dom"/>
</dbReference>
<keyword evidence="3" id="KW-1133">Transmembrane helix</keyword>
<feature type="transmembrane region" description="Helical" evidence="3">
    <location>
        <begin position="206"/>
        <end position="226"/>
    </location>
</feature>
<gene>
    <name evidence="5" type="ORF">BCR43DRAFT_511775</name>
</gene>
<evidence type="ECO:0000313" key="5">
    <source>
        <dbReference type="EMBL" id="ORZ00828.1"/>
    </source>
</evidence>
<dbReference type="PANTHER" id="PTHR11360:SF284">
    <property type="entry name" value="EG:103B4.3 PROTEIN-RELATED"/>
    <property type="match status" value="1"/>
</dbReference>
<dbReference type="PROSITE" id="PS50850">
    <property type="entry name" value="MFS"/>
    <property type="match status" value="1"/>
</dbReference>
<evidence type="ECO:0000259" key="4">
    <source>
        <dbReference type="PROSITE" id="PS50850"/>
    </source>
</evidence>
<organism evidence="5 6">
    <name type="scientific">Syncephalastrum racemosum</name>
    <name type="common">Filamentous fungus</name>
    <dbReference type="NCBI Taxonomy" id="13706"/>
    <lineage>
        <taxon>Eukaryota</taxon>
        <taxon>Fungi</taxon>
        <taxon>Fungi incertae sedis</taxon>
        <taxon>Mucoromycota</taxon>
        <taxon>Mucoromycotina</taxon>
        <taxon>Mucoromycetes</taxon>
        <taxon>Mucorales</taxon>
        <taxon>Syncephalastraceae</taxon>
        <taxon>Syncephalastrum</taxon>
    </lineage>
</organism>
<dbReference type="GO" id="GO:0022857">
    <property type="term" value="F:transmembrane transporter activity"/>
    <property type="evidence" value="ECO:0007669"/>
    <property type="project" value="InterPro"/>
</dbReference>
<dbReference type="InterPro" id="IPR011701">
    <property type="entry name" value="MFS"/>
</dbReference>
<evidence type="ECO:0000313" key="6">
    <source>
        <dbReference type="Proteomes" id="UP000242180"/>
    </source>
</evidence>
<feature type="transmembrane region" description="Helical" evidence="3">
    <location>
        <begin position="238"/>
        <end position="258"/>
    </location>
</feature>
<comment type="similarity">
    <text evidence="2">Belongs to the major facilitator superfamily. Monocarboxylate porter (TC 2.A.1.13) family.</text>
</comment>
<comment type="caution">
    <text evidence="5">The sequence shown here is derived from an EMBL/GenBank/DDBJ whole genome shotgun (WGS) entry which is preliminary data.</text>
</comment>
<keyword evidence="3" id="KW-0472">Membrane</keyword>
<dbReference type="AlphaFoldDB" id="A0A1X2HNA8"/>
<feature type="domain" description="Major facilitator superfamily (MFS) profile" evidence="4">
    <location>
        <begin position="78"/>
        <end position="457"/>
    </location>
</feature>
<accession>A0A1X2HNA8</accession>
<comment type="subcellular location">
    <subcellularLocation>
        <location evidence="1">Membrane</location>
        <topology evidence="1">Multi-pass membrane protein</topology>
    </subcellularLocation>
</comment>
<feature type="transmembrane region" description="Helical" evidence="3">
    <location>
        <begin position="288"/>
        <end position="313"/>
    </location>
</feature>
<feature type="transmembrane region" description="Helical" evidence="3">
    <location>
        <begin position="425"/>
        <end position="447"/>
    </location>
</feature>
<dbReference type="OMA" id="YSSCIAT"/>
<feature type="transmembrane region" description="Helical" evidence="3">
    <location>
        <begin position="392"/>
        <end position="413"/>
    </location>
</feature>
<reference evidence="5 6" key="1">
    <citation type="submission" date="2016-07" db="EMBL/GenBank/DDBJ databases">
        <title>Pervasive Adenine N6-methylation of Active Genes in Fungi.</title>
        <authorList>
            <consortium name="DOE Joint Genome Institute"/>
            <person name="Mondo S.J."/>
            <person name="Dannebaum R.O."/>
            <person name="Kuo R.C."/>
            <person name="Labutti K."/>
            <person name="Haridas S."/>
            <person name="Kuo A."/>
            <person name="Salamov A."/>
            <person name="Ahrendt S.R."/>
            <person name="Lipzen A."/>
            <person name="Sullivan W."/>
            <person name="Andreopoulos W.B."/>
            <person name="Clum A."/>
            <person name="Lindquist E."/>
            <person name="Daum C."/>
            <person name="Ramamoorthy G.K."/>
            <person name="Gryganskyi A."/>
            <person name="Culley D."/>
            <person name="Magnuson J.K."/>
            <person name="James T.Y."/>
            <person name="O'Malley M.A."/>
            <person name="Stajich J.E."/>
            <person name="Spatafora J.W."/>
            <person name="Visel A."/>
            <person name="Grigoriev I.V."/>
        </authorList>
    </citation>
    <scope>NUCLEOTIDE SEQUENCE [LARGE SCALE GENOMIC DNA]</scope>
    <source>
        <strain evidence="5 6">NRRL 2496</strain>
    </source>
</reference>
<dbReference type="InterPro" id="IPR050327">
    <property type="entry name" value="Proton-linked_MCT"/>
</dbReference>
<protein>
    <submittedName>
        <fullName evidence="5">Major facilitator superfamily domain-containing protein</fullName>
    </submittedName>
</protein>
<name>A0A1X2HNA8_SYNRA</name>
<dbReference type="GO" id="GO:0016020">
    <property type="term" value="C:membrane"/>
    <property type="evidence" value="ECO:0007669"/>
    <property type="project" value="UniProtKB-SubCell"/>
</dbReference>
<dbReference type="OrthoDB" id="6499973at2759"/>
<dbReference type="EMBL" id="MCGN01000002">
    <property type="protein sequence ID" value="ORZ00828.1"/>
    <property type="molecule type" value="Genomic_DNA"/>
</dbReference>
<evidence type="ECO:0000256" key="1">
    <source>
        <dbReference type="ARBA" id="ARBA00004141"/>
    </source>
</evidence>
<dbReference type="Pfam" id="PF07690">
    <property type="entry name" value="MFS_1"/>
    <property type="match status" value="1"/>
</dbReference>
<feature type="transmembrane region" description="Helical" evidence="3">
    <location>
        <begin position="78"/>
        <end position="103"/>
    </location>
</feature>